<keyword evidence="2" id="KW-1185">Reference proteome</keyword>
<dbReference type="KEGG" id="svo:SVI_2637"/>
<dbReference type="HOGENOM" id="CLU_2976795_0_0_6"/>
<name>D4ZLQ9_SHEVD</name>
<sequence length="58" mass="6283">MFYGIYAGSRDSCIGQDVDSNAVSAFAALESGIEAWAFYRGKFKTAHVLYESLDGKAP</sequence>
<protein>
    <submittedName>
        <fullName evidence="1">Uncharacterized protein</fullName>
    </submittedName>
</protein>
<organism evidence="1 2">
    <name type="scientific">Shewanella violacea (strain JCM 10179 / CIP 106290 / LMG 19151 / DSS12)</name>
    <dbReference type="NCBI Taxonomy" id="637905"/>
    <lineage>
        <taxon>Bacteria</taxon>
        <taxon>Pseudomonadati</taxon>
        <taxon>Pseudomonadota</taxon>
        <taxon>Gammaproteobacteria</taxon>
        <taxon>Alteromonadales</taxon>
        <taxon>Shewanellaceae</taxon>
        <taxon>Shewanella</taxon>
    </lineage>
</organism>
<evidence type="ECO:0000313" key="1">
    <source>
        <dbReference type="EMBL" id="BAJ02608.1"/>
    </source>
</evidence>
<dbReference type="AlphaFoldDB" id="D4ZLQ9"/>
<accession>D4ZLQ9</accession>
<reference evidence="2" key="1">
    <citation type="journal article" date="2010" name="Mol. Biosyst.">
        <title>Complete genome sequence and comparative analysis of Shewanella violacea, a psychrophilic and piezophilic bacterium from deep sea floor sediments.</title>
        <authorList>
            <person name="Aono E."/>
            <person name="Baba T."/>
            <person name="Ara T."/>
            <person name="Nishi T."/>
            <person name="Nakamichi T."/>
            <person name="Inamoto E."/>
            <person name="Toyonaga H."/>
            <person name="Hasegawa M."/>
            <person name="Takai Y."/>
            <person name="Okumura Y."/>
            <person name="Baba M."/>
            <person name="Tomita M."/>
            <person name="Kato C."/>
            <person name="Oshima T."/>
            <person name="Nakasone K."/>
            <person name="Mori H."/>
        </authorList>
    </citation>
    <scope>NUCLEOTIDE SEQUENCE [LARGE SCALE GENOMIC DNA]</scope>
    <source>
        <strain evidence="2">JCM 10179 / CIP 106290 / LMG 19151 / DSS12</strain>
    </source>
</reference>
<gene>
    <name evidence="1" type="ordered locus">SVI_2637</name>
</gene>
<proteinExistence type="predicted"/>
<dbReference type="EMBL" id="AP011177">
    <property type="protein sequence ID" value="BAJ02608.1"/>
    <property type="molecule type" value="Genomic_DNA"/>
</dbReference>
<evidence type="ECO:0000313" key="2">
    <source>
        <dbReference type="Proteomes" id="UP000002350"/>
    </source>
</evidence>
<dbReference type="Proteomes" id="UP000002350">
    <property type="component" value="Chromosome"/>
</dbReference>